<comment type="caution">
    <text evidence="2">The sequence shown here is derived from an EMBL/GenBank/DDBJ whole genome shotgun (WGS) entry which is preliminary data.</text>
</comment>
<sequence length="166" mass="17207">LDCLAKLKAAGAQVPDVLPPLGAMVEVPAAALGVRALLAEADFLAIGTNDLAQYVLATDRNLGALSALYDPRHPALLRLIAGVAIAARRANKPLSVCGEIAGDPMAVPLLLALGIRELSMAPTRLAQARAAIEATHCAQLRALVPRLLRAGSRGELEALLCTLGNR</sequence>
<dbReference type="PROSITE" id="PS00742">
    <property type="entry name" value="PEP_ENZYMES_2"/>
    <property type="match status" value="1"/>
</dbReference>
<protein>
    <submittedName>
        <fullName evidence="2">Phosphoenolpyruvate-protein phosphotransferase</fullName>
    </submittedName>
</protein>
<dbReference type="EMBL" id="AUZY01011476">
    <property type="protein sequence ID" value="EQD34487.1"/>
    <property type="molecule type" value="Genomic_DNA"/>
</dbReference>
<dbReference type="Gene3D" id="3.20.20.60">
    <property type="entry name" value="Phosphoenolpyruvate-binding domains"/>
    <property type="match status" value="1"/>
</dbReference>
<dbReference type="PANTHER" id="PTHR46244:SF3">
    <property type="entry name" value="PHOSPHOENOLPYRUVATE-PROTEIN PHOSPHOTRANSFERASE"/>
    <property type="match status" value="1"/>
</dbReference>
<dbReference type="InterPro" id="IPR040442">
    <property type="entry name" value="Pyrv_kinase-like_dom_sf"/>
</dbReference>
<dbReference type="SUPFAM" id="SSF51621">
    <property type="entry name" value="Phosphoenolpyruvate/pyruvate domain"/>
    <property type="match status" value="1"/>
</dbReference>
<keyword evidence="2" id="KW-0808">Transferase</keyword>
<organism evidence="2">
    <name type="scientific">mine drainage metagenome</name>
    <dbReference type="NCBI Taxonomy" id="410659"/>
    <lineage>
        <taxon>unclassified sequences</taxon>
        <taxon>metagenomes</taxon>
        <taxon>ecological metagenomes</taxon>
    </lineage>
</organism>
<reference evidence="2" key="1">
    <citation type="submission" date="2013-08" db="EMBL/GenBank/DDBJ databases">
        <authorList>
            <person name="Mendez C."/>
            <person name="Richter M."/>
            <person name="Ferrer M."/>
            <person name="Sanchez J."/>
        </authorList>
    </citation>
    <scope>NUCLEOTIDE SEQUENCE</scope>
</reference>
<feature type="non-terminal residue" evidence="2">
    <location>
        <position position="1"/>
    </location>
</feature>
<dbReference type="Pfam" id="PF02896">
    <property type="entry name" value="PEP-utilizers_C"/>
    <property type="match status" value="1"/>
</dbReference>
<gene>
    <name evidence="2" type="ORF">B1B_17175</name>
</gene>
<feature type="domain" description="PEP-utilising enzyme C-terminal" evidence="1">
    <location>
        <begin position="19"/>
        <end position="136"/>
    </location>
</feature>
<dbReference type="InterPro" id="IPR015813">
    <property type="entry name" value="Pyrv/PenolPyrv_kinase-like_dom"/>
</dbReference>
<reference evidence="2" key="2">
    <citation type="journal article" date="2014" name="ISME J.">
        <title>Microbial stratification in low pH oxic and suboxic macroscopic growths along an acid mine drainage.</title>
        <authorList>
            <person name="Mendez-Garcia C."/>
            <person name="Mesa V."/>
            <person name="Sprenger R.R."/>
            <person name="Richter M."/>
            <person name="Diez M.S."/>
            <person name="Solano J."/>
            <person name="Bargiela R."/>
            <person name="Golyshina O.V."/>
            <person name="Manteca A."/>
            <person name="Ramos J.L."/>
            <person name="Gallego J.R."/>
            <person name="Llorente I."/>
            <person name="Martins Dos Santos V.A."/>
            <person name="Jensen O.N."/>
            <person name="Pelaez A.I."/>
            <person name="Sanchez J."/>
            <person name="Ferrer M."/>
        </authorList>
    </citation>
    <scope>NUCLEOTIDE SEQUENCE</scope>
</reference>
<evidence type="ECO:0000313" key="2">
    <source>
        <dbReference type="EMBL" id="EQD34487.1"/>
    </source>
</evidence>
<dbReference type="GO" id="GO:0016772">
    <property type="term" value="F:transferase activity, transferring phosphorus-containing groups"/>
    <property type="evidence" value="ECO:0007669"/>
    <property type="project" value="InterPro"/>
</dbReference>
<name>T0YRK7_9ZZZZ</name>
<dbReference type="PANTHER" id="PTHR46244">
    <property type="entry name" value="PHOSPHOENOLPYRUVATE-PROTEIN PHOSPHOTRANSFERASE"/>
    <property type="match status" value="1"/>
</dbReference>
<keyword evidence="2" id="KW-0670">Pyruvate</keyword>
<proteinExistence type="predicted"/>
<dbReference type="InterPro" id="IPR000121">
    <property type="entry name" value="PEP_util_C"/>
</dbReference>
<dbReference type="InterPro" id="IPR050499">
    <property type="entry name" value="PEP-utilizing_PTS_enzyme"/>
</dbReference>
<dbReference type="InterPro" id="IPR023151">
    <property type="entry name" value="PEP_util_CS"/>
</dbReference>
<dbReference type="AlphaFoldDB" id="T0YRK7"/>
<accession>T0YRK7</accession>
<dbReference type="PRINTS" id="PR01736">
    <property type="entry name" value="PHPHTRNFRASE"/>
</dbReference>
<evidence type="ECO:0000259" key="1">
    <source>
        <dbReference type="Pfam" id="PF02896"/>
    </source>
</evidence>